<evidence type="ECO:0000313" key="3">
    <source>
        <dbReference type="Proteomes" id="UP000319555"/>
    </source>
</evidence>
<evidence type="ECO:0008006" key="4">
    <source>
        <dbReference type="Google" id="ProtNLM"/>
    </source>
</evidence>
<accession>A0A521BKP1</accession>
<dbReference type="AlphaFoldDB" id="A0A521BKP1"/>
<organism evidence="2 3">
    <name type="scientific">Ruegeria faecimaris</name>
    <dbReference type="NCBI Taxonomy" id="686389"/>
    <lineage>
        <taxon>Bacteria</taxon>
        <taxon>Pseudomonadati</taxon>
        <taxon>Pseudomonadota</taxon>
        <taxon>Alphaproteobacteria</taxon>
        <taxon>Rhodobacterales</taxon>
        <taxon>Roseobacteraceae</taxon>
        <taxon>Ruegeria</taxon>
    </lineage>
</organism>
<protein>
    <recommendedName>
        <fullName evidence="4">Lipoprotein</fullName>
    </recommendedName>
</protein>
<evidence type="ECO:0000313" key="2">
    <source>
        <dbReference type="EMBL" id="SMO47717.1"/>
    </source>
</evidence>
<name>A0A521BKP1_9RHOB</name>
<reference evidence="2 3" key="1">
    <citation type="submission" date="2017-05" db="EMBL/GenBank/DDBJ databases">
        <authorList>
            <person name="Varghese N."/>
            <person name="Submissions S."/>
        </authorList>
    </citation>
    <scope>NUCLEOTIDE SEQUENCE [LARGE SCALE GENOMIC DNA]</scope>
    <source>
        <strain evidence="2 3">DSM 28009</strain>
    </source>
</reference>
<evidence type="ECO:0000256" key="1">
    <source>
        <dbReference type="SAM" id="SignalP"/>
    </source>
</evidence>
<keyword evidence="3" id="KW-1185">Reference proteome</keyword>
<dbReference type="PROSITE" id="PS51257">
    <property type="entry name" value="PROKAR_LIPOPROTEIN"/>
    <property type="match status" value="1"/>
</dbReference>
<feature type="signal peptide" evidence="1">
    <location>
        <begin position="1"/>
        <end position="23"/>
    </location>
</feature>
<keyword evidence="1" id="KW-0732">Signal</keyword>
<proteinExistence type="predicted"/>
<dbReference type="EMBL" id="FXTE01000001">
    <property type="protein sequence ID" value="SMO47717.1"/>
    <property type="molecule type" value="Genomic_DNA"/>
</dbReference>
<gene>
    <name evidence="2" type="ORF">SAMN06265380_101911</name>
</gene>
<sequence length="204" mass="23108">MLKSRFEKTKGMAGILLLCTLLAACGTPESRAEVWAWIDRRDGYSSSVNAMMSALSDATLVTQDPNSLVQQHGTQIEYHASNGKSYLWYPGNRTIVVGQWRAQDFNSAGVQLCYRYGSNAFNPVTKKSGGSWECSKRSFRDSDFLEGNPFKLKAGPVPFVIPDRRRYYPEHLVKWLGGDPTKIAYRDRTPYADQLLRRIELETQ</sequence>
<feature type="chain" id="PRO_5021990231" description="Lipoprotein" evidence="1">
    <location>
        <begin position="24"/>
        <end position="204"/>
    </location>
</feature>
<dbReference type="Proteomes" id="UP000319555">
    <property type="component" value="Unassembled WGS sequence"/>
</dbReference>